<feature type="chain" id="PRO_5044859024" description="Sema domain-containing protein" evidence="8">
    <location>
        <begin position="24"/>
        <end position="777"/>
    </location>
</feature>
<accession>A0ABD0WWQ9</accession>
<evidence type="ECO:0000256" key="5">
    <source>
        <dbReference type="ARBA" id="ARBA00023180"/>
    </source>
</evidence>
<dbReference type="FunFam" id="2.130.10.10:FF:000257">
    <property type="entry name" value="semaphorin-4A isoform X2"/>
    <property type="match status" value="1"/>
</dbReference>
<comment type="caution">
    <text evidence="6">Lacks conserved residue(s) required for the propagation of feature annotation.</text>
</comment>
<feature type="transmembrane region" description="Helical" evidence="7">
    <location>
        <begin position="705"/>
        <end position="731"/>
    </location>
</feature>
<dbReference type="SMART" id="SM00423">
    <property type="entry name" value="PSI"/>
    <property type="match status" value="1"/>
</dbReference>
<dbReference type="InterPro" id="IPR036352">
    <property type="entry name" value="Semap_dom_sf"/>
</dbReference>
<sequence>MLHVRMTTCFAALLGLYLTTSLGLQPPRMSFPLGSSERPCFFYSNEGVKNTTTLLLSSDGSTLFVGAQDALLSLDVSQTDVITMKTKIEWKPSPDDIKKCMEKDKKMMDCSNFVRVLQPINATHLYACGTFAYSPRDAYIDTHTLTLANVPSKFGETKGRCPFSPYQRNTAISVDGELFTATTQDFKGEMPIISRHLSKDSRPDVSQDTSVTLDYPTFVSSAYDPSEGKVYFFFSEVGNEISYLDEFKVSRVAQVCKDDIGGQRILQKRWTSFAKAELLCQPPEELPFNIIQDVFTLAPSESTQDTYFYGIFTSQWSVGSGKTAVCAFRLGDIKNVFAGNYKILKDRQMRTRIDRNNNIGKCGLSNATDSTLMAVKESFLASGRVGPEGGVPVLISPDQHYSRVAVLRTQAANGQNYSVLFLLSDSGFIHKIVLLAKGPHIIEEIQVFRPPQWVKNIFLSASKGVLFLGTSEGVTQLPVSQCPSYRSCSQCLLARDPFCGWDPASGHCVQVSANSTKVWQDLEYGNVQKKCQNSLKAKTLPPPVTVYTKLNEVVKLNCSKSSNLATINWKSQKDGTLSDKLFFQSRDDNLVFLATPNTLGMYHCISAERGYVETVAIYAVKELISQVVDTANVQTQTTIIQGNTEAEHHETTTMEIPETVYVTEDTVIVTTEEVTASSRTSVTQTGIEKLEHIVIHREPQTTKSYYSQLVVVSFLLALCVCVLVFGGLYTWHQLGRCKLGLQDNPESVCNTENDPLECETSLASNKVSHRFRSRKNE</sequence>
<dbReference type="InterPro" id="IPR013783">
    <property type="entry name" value="Ig-like_fold"/>
</dbReference>
<dbReference type="SMART" id="SM00630">
    <property type="entry name" value="Sema"/>
    <property type="match status" value="1"/>
</dbReference>
<comment type="similarity">
    <text evidence="2">Belongs to the semaphorin family.</text>
</comment>
<dbReference type="InterPro" id="IPR027231">
    <property type="entry name" value="Semaphorin"/>
</dbReference>
<dbReference type="Pfam" id="PF01437">
    <property type="entry name" value="PSI"/>
    <property type="match status" value="1"/>
</dbReference>
<keyword evidence="7" id="KW-0812">Transmembrane</keyword>
<keyword evidence="11" id="KW-1185">Reference proteome</keyword>
<evidence type="ECO:0000256" key="7">
    <source>
        <dbReference type="SAM" id="Phobius"/>
    </source>
</evidence>
<comment type="subcellular location">
    <subcellularLocation>
        <location evidence="1">Membrane</location>
    </subcellularLocation>
</comment>
<evidence type="ECO:0000256" key="8">
    <source>
        <dbReference type="SAM" id="SignalP"/>
    </source>
</evidence>
<dbReference type="Gene3D" id="2.130.10.10">
    <property type="entry name" value="YVTN repeat-like/Quinoprotein amine dehydrogenase"/>
    <property type="match status" value="1"/>
</dbReference>
<dbReference type="EMBL" id="JAGEUA010000004">
    <property type="protein sequence ID" value="KAL0984885.1"/>
    <property type="molecule type" value="Genomic_DNA"/>
</dbReference>
<keyword evidence="5" id="KW-0325">Glycoprotein</keyword>
<dbReference type="InterPro" id="IPR001627">
    <property type="entry name" value="Semap_dom"/>
</dbReference>
<gene>
    <name evidence="10" type="ORF">UPYG_G00149950</name>
</gene>
<dbReference type="PROSITE" id="PS51004">
    <property type="entry name" value="SEMA"/>
    <property type="match status" value="1"/>
</dbReference>
<evidence type="ECO:0000256" key="6">
    <source>
        <dbReference type="PROSITE-ProRule" id="PRU00352"/>
    </source>
</evidence>
<evidence type="ECO:0000256" key="3">
    <source>
        <dbReference type="ARBA" id="ARBA00023136"/>
    </source>
</evidence>
<comment type="caution">
    <text evidence="10">The sequence shown here is derived from an EMBL/GenBank/DDBJ whole genome shotgun (WGS) entry which is preliminary data.</text>
</comment>
<dbReference type="Gene3D" id="2.60.40.10">
    <property type="entry name" value="Immunoglobulins"/>
    <property type="match status" value="1"/>
</dbReference>
<keyword evidence="4" id="KW-1015">Disulfide bond</keyword>
<dbReference type="SUPFAM" id="SSF101912">
    <property type="entry name" value="Sema domain"/>
    <property type="match status" value="1"/>
</dbReference>
<dbReference type="InterPro" id="IPR015943">
    <property type="entry name" value="WD40/YVTN_repeat-like_dom_sf"/>
</dbReference>
<protein>
    <recommendedName>
        <fullName evidence="9">Sema domain-containing protein</fullName>
    </recommendedName>
</protein>
<dbReference type="GO" id="GO:0007411">
    <property type="term" value="P:axon guidance"/>
    <property type="evidence" value="ECO:0007669"/>
    <property type="project" value="UniProtKB-ARBA"/>
</dbReference>
<evidence type="ECO:0000313" key="10">
    <source>
        <dbReference type="EMBL" id="KAL0984885.1"/>
    </source>
</evidence>
<keyword evidence="3 7" id="KW-0472">Membrane</keyword>
<proteinExistence type="inferred from homology"/>
<dbReference type="InterPro" id="IPR016201">
    <property type="entry name" value="PSI"/>
</dbReference>
<feature type="domain" description="Sema" evidence="9">
    <location>
        <begin position="21"/>
        <end position="479"/>
    </location>
</feature>
<feature type="signal peptide" evidence="8">
    <location>
        <begin position="1"/>
        <end position="23"/>
    </location>
</feature>
<keyword evidence="7" id="KW-1133">Transmembrane helix</keyword>
<dbReference type="GO" id="GO:0016020">
    <property type="term" value="C:membrane"/>
    <property type="evidence" value="ECO:0007669"/>
    <property type="project" value="UniProtKB-SubCell"/>
</dbReference>
<dbReference type="SUPFAM" id="SSF103575">
    <property type="entry name" value="Plexin repeat"/>
    <property type="match status" value="1"/>
</dbReference>
<reference evidence="10 11" key="1">
    <citation type="submission" date="2024-06" db="EMBL/GenBank/DDBJ databases">
        <authorList>
            <person name="Pan Q."/>
            <person name="Wen M."/>
            <person name="Jouanno E."/>
            <person name="Zahm M."/>
            <person name="Klopp C."/>
            <person name="Cabau C."/>
            <person name="Louis A."/>
            <person name="Berthelot C."/>
            <person name="Parey E."/>
            <person name="Roest Crollius H."/>
            <person name="Montfort J."/>
            <person name="Robinson-Rechavi M."/>
            <person name="Bouchez O."/>
            <person name="Lampietro C."/>
            <person name="Lopez Roques C."/>
            <person name="Donnadieu C."/>
            <person name="Postlethwait J."/>
            <person name="Bobe J."/>
            <person name="Verreycken H."/>
            <person name="Guiguen Y."/>
        </authorList>
    </citation>
    <scope>NUCLEOTIDE SEQUENCE [LARGE SCALE GENOMIC DNA]</scope>
    <source>
        <strain evidence="10">Up_M1</strain>
        <tissue evidence="10">Testis</tissue>
    </source>
</reference>
<evidence type="ECO:0000313" key="11">
    <source>
        <dbReference type="Proteomes" id="UP001557470"/>
    </source>
</evidence>
<evidence type="ECO:0000256" key="4">
    <source>
        <dbReference type="ARBA" id="ARBA00023157"/>
    </source>
</evidence>
<organism evidence="10 11">
    <name type="scientific">Umbra pygmaea</name>
    <name type="common">Eastern mudminnow</name>
    <dbReference type="NCBI Taxonomy" id="75934"/>
    <lineage>
        <taxon>Eukaryota</taxon>
        <taxon>Metazoa</taxon>
        <taxon>Chordata</taxon>
        <taxon>Craniata</taxon>
        <taxon>Vertebrata</taxon>
        <taxon>Euteleostomi</taxon>
        <taxon>Actinopterygii</taxon>
        <taxon>Neopterygii</taxon>
        <taxon>Teleostei</taxon>
        <taxon>Protacanthopterygii</taxon>
        <taxon>Esociformes</taxon>
        <taxon>Umbridae</taxon>
        <taxon>Umbra</taxon>
    </lineage>
</organism>
<dbReference type="InterPro" id="IPR002165">
    <property type="entry name" value="Plexin_repeat"/>
</dbReference>
<evidence type="ECO:0000259" key="9">
    <source>
        <dbReference type="PROSITE" id="PS51004"/>
    </source>
</evidence>
<name>A0ABD0WWQ9_UMBPY</name>
<dbReference type="Pfam" id="PF01403">
    <property type="entry name" value="Sema"/>
    <property type="match status" value="1"/>
</dbReference>
<dbReference type="Gene3D" id="3.30.1680.10">
    <property type="entry name" value="ligand-binding face of the semaphorins, domain 2"/>
    <property type="match status" value="1"/>
</dbReference>
<evidence type="ECO:0000256" key="1">
    <source>
        <dbReference type="ARBA" id="ARBA00004370"/>
    </source>
</evidence>
<dbReference type="PANTHER" id="PTHR11036">
    <property type="entry name" value="SEMAPHORIN"/>
    <property type="match status" value="1"/>
</dbReference>
<dbReference type="PANTHER" id="PTHR11036:SF145">
    <property type="entry name" value="SEMAPHORIN-4A ISOFORM X1-RELATED"/>
    <property type="match status" value="1"/>
</dbReference>
<dbReference type="AlphaFoldDB" id="A0ABD0WWQ9"/>
<dbReference type="Proteomes" id="UP001557470">
    <property type="component" value="Unassembled WGS sequence"/>
</dbReference>
<evidence type="ECO:0000256" key="2">
    <source>
        <dbReference type="ARBA" id="ARBA00009492"/>
    </source>
</evidence>
<keyword evidence="8" id="KW-0732">Signal</keyword>